<reference evidence="11" key="1">
    <citation type="submission" date="2022-01" db="EMBL/GenBank/DDBJ databases">
        <authorList>
            <person name="King R."/>
        </authorList>
    </citation>
    <scope>NUCLEOTIDE SEQUENCE</scope>
</reference>
<evidence type="ECO:0000256" key="5">
    <source>
        <dbReference type="ARBA" id="ARBA00022729"/>
    </source>
</evidence>
<keyword evidence="7 9" id="KW-0408">Iron</keyword>
<keyword evidence="3" id="KW-0575">Peroxidase</keyword>
<protein>
    <recommendedName>
        <fullName evidence="13">Peroxinectin</fullName>
    </recommendedName>
</protein>
<dbReference type="OrthoDB" id="823504at2759"/>
<evidence type="ECO:0000256" key="10">
    <source>
        <dbReference type="SAM" id="SignalP"/>
    </source>
</evidence>
<dbReference type="GO" id="GO:0020037">
    <property type="term" value="F:heme binding"/>
    <property type="evidence" value="ECO:0007669"/>
    <property type="project" value="InterPro"/>
</dbReference>
<keyword evidence="2" id="KW-0964">Secreted</keyword>
<evidence type="ECO:0000256" key="7">
    <source>
        <dbReference type="ARBA" id="ARBA00023004"/>
    </source>
</evidence>
<dbReference type="Proteomes" id="UP001153712">
    <property type="component" value="Chromosome 2"/>
</dbReference>
<keyword evidence="4 9" id="KW-0349">Heme</keyword>
<keyword evidence="5 10" id="KW-0732">Signal</keyword>
<evidence type="ECO:0000256" key="4">
    <source>
        <dbReference type="ARBA" id="ARBA00022617"/>
    </source>
</evidence>
<evidence type="ECO:0000256" key="8">
    <source>
        <dbReference type="ARBA" id="ARBA00023180"/>
    </source>
</evidence>
<evidence type="ECO:0000256" key="1">
    <source>
        <dbReference type="ARBA" id="ARBA00004613"/>
    </source>
</evidence>
<dbReference type="GO" id="GO:0005576">
    <property type="term" value="C:extracellular region"/>
    <property type="evidence" value="ECO:0007669"/>
    <property type="project" value="UniProtKB-SubCell"/>
</dbReference>
<evidence type="ECO:0000313" key="11">
    <source>
        <dbReference type="EMBL" id="CAG9859302.1"/>
    </source>
</evidence>
<comment type="subcellular location">
    <subcellularLocation>
        <location evidence="1">Secreted</location>
    </subcellularLocation>
</comment>
<dbReference type="SUPFAM" id="SSF48113">
    <property type="entry name" value="Heme-dependent peroxidases"/>
    <property type="match status" value="1"/>
</dbReference>
<evidence type="ECO:0000256" key="9">
    <source>
        <dbReference type="PIRSR" id="PIRSR619791-2"/>
    </source>
</evidence>
<dbReference type="PROSITE" id="PS50292">
    <property type="entry name" value="PEROXIDASE_3"/>
    <property type="match status" value="1"/>
</dbReference>
<accession>A0A9N9TNX3</accession>
<proteinExistence type="predicted"/>
<evidence type="ECO:0000256" key="3">
    <source>
        <dbReference type="ARBA" id="ARBA00022559"/>
    </source>
</evidence>
<dbReference type="GO" id="GO:0046872">
    <property type="term" value="F:metal ion binding"/>
    <property type="evidence" value="ECO:0007669"/>
    <property type="project" value="UniProtKB-KW"/>
</dbReference>
<feature type="signal peptide" evidence="10">
    <location>
        <begin position="1"/>
        <end position="18"/>
    </location>
</feature>
<gene>
    <name evidence="11" type="ORF">PHYEVI_LOCUS5676</name>
</gene>
<dbReference type="GO" id="GO:0006979">
    <property type="term" value="P:response to oxidative stress"/>
    <property type="evidence" value="ECO:0007669"/>
    <property type="project" value="InterPro"/>
</dbReference>
<keyword evidence="12" id="KW-1185">Reference proteome</keyword>
<organism evidence="11 12">
    <name type="scientific">Phyllotreta striolata</name>
    <name type="common">Striped flea beetle</name>
    <name type="synonym">Crioceris striolata</name>
    <dbReference type="NCBI Taxonomy" id="444603"/>
    <lineage>
        <taxon>Eukaryota</taxon>
        <taxon>Metazoa</taxon>
        <taxon>Ecdysozoa</taxon>
        <taxon>Arthropoda</taxon>
        <taxon>Hexapoda</taxon>
        <taxon>Insecta</taxon>
        <taxon>Pterygota</taxon>
        <taxon>Neoptera</taxon>
        <taxon>Endopterygota</taxon>
        <taxon>Coleoptera</taxon>
        <taxon>Polyphaga</taxon>
        <taxon>Cucujiformia</taxon>
        <taxon>Chrysomeloidea</taxon>
        <taxon>Chrysomelidae</taxon>
        <taxon>Galerucinae</taxon>
        <taxon>Alticini</taxon>
        <taxon>Phyllotreta</taxon>
    </lineage>
</organism>
<dbReference type="AlphaFoldDB" id="A0A9N9TNX3"/>
<keyword evidence="8" id="KW-0325">Glycoprotein</keyword>
<evidence type="ECO:0008006" key="13">
    <source>
        <dbReference type="Google" id="ProtNLM"/>
    </source>
</evidence>
<keyword evidence="6" id="KW-0560">Oxidoreductase</keyword>
<dbReference type="InterPro" id="IPR019791">
    <property type="entry name" value="Haem_peroxidase_animal"/>
</dbReference>
<dbReference type="GO" id="GO:0004601">
    <property type="term" value="F:peroxidase activity"/>
    <property type="evidence" value="ECO:0007669"/>
    <property type="project" value="UniProtKB-KW"/>
</dbReference>
<evidence type="ECO:0000313" key="12">
    <source>
        <dbReference type="Proteomes" id="UP001153712"/>
    </source>
</evidence>
<dbReference type="PANTHER" id="PTHR11475">
    <property type="entry name" value="OXIDASE/PEROXIDASE"/>
    <property type="match status" value="1"/>
</dbReference>
<keyword evidence="9" id="KW-0479">Metal-binding</keyword>
<dbReference type="FunFam" id="1.10.640.10:FF:000003">
    <property type="entry name" value="chorion peroxidase"/>
    <property type="match status" value="1"/>
</dbReference>
<feature type="chain" id="PRO_5040297994" description="Peroxinectin" evidence="10">
    <location>
        <begin position="19"/>
        <end position="791"/>
    </location>
</feature>
<dbReference type="Gene3D" id="1.10.640.10">
    <property type="entry name" value="Haem peroxidase domain superfamily, animal type"/>
    <property type="match status" value="1"/>
</dbReference>
<dbReference type="Pfam" id="PF03098">
    <property type="entry name" value="An_peroxidase"/>
    <property type="match status" value="1"/>
</dbReference>
<feature type="binding site" description="axial binding residue" evidence="9">
    <location>
        <position position="550"/>
    </location>
    <ligand>
        <name>heme b</name>
        <dbReference type="ChEBI" id="CHEBI:60344"/>
    </ligand>
    <ligandPart>
        <name>Fe</name>
        <dbReference type="ChEBI" id="CHEBI:18248"/>
    </ligandPart>
</feature>
<dbReference type="InterPro" id="IPR037120">
    <property type="entry name" value="Haem_peroxidase_sf_animal"/>
</dbReference>
<name>A0A9N9TNX3_PHYSR</name>
<dbReference type="PANTHER" id="PTHR11475:SF4">
    <property type="entry name" value="CHORION PEROXIDASE"/>
    <property type="match status" value="1"/>
</dbReference>
<dbReference type="InterPro" id="IPR010255">
    <property type="entry name" value="Haem_peroxidase_sf"/>
</dbReference>
<dbReference type="PRINTS" id="PR00457">
    <property type="entry name" value="ANPEROXIDASE"/>
</dbReference>
<evidence type="ECO:0000256" key="2">
    <source>
        <dbReference type="ARBA" id="ARBA00022525"/>
    </source>
</evidence>
<sequence length="791" mass="89326">MHKILLLLILIIIHKSSEHVLTKKSIFGGNEKLDKSSKDSLIGTCKTGSKCVPFISCPGHIWHENKELCSTTVSNTGICCTTGKNISMTNASKERVNYNLHLDSETIGVIKQRTKNSMSQLQAKEAQLLAAGGSVVLTRDSASYGHFRNSRRFSRFDSYEVTDAASRALEMSLATKAFKDREGLSNLDLEQGLLMDDLSSTPLGHSCATRPQCPVVVEKYRSIDGSCNNRYYALWGTAMSPMSRLMAPSYDDGIWSPRRSVVDNELLPSARRVVTTVFTEESAVQPEFTLLLMQFGQFISHDISQGLDFTYGNGSAISCCNKDGTKSLPIDSRHFACMPIYLPKTDSFYAGYNQRCMNFVRTVLAPREDCTLGYSQQMNKVTHFLDGSTIYGSSADQTAQLRTFEGGKLKTFNDYGRELLPLAKNKDACLSNEEGMACFESGDTRTNQMITLVALHTLFLREHNRIADVLSHLNPTWDDEYVFLEARQIVVAEIQAITYKEFLPAILGYKTMQEFDLNLENGYDYYLGYDSYINPSIINEFSTAAFRFGHSIVDGRLELYEGRKMDQTIFIPEVMFYPSQMRRTKFLDMILSTLTGKPMQAVDRSFSEALTKYLFRGGSPFGVDLPSINIQRGRDHGLRPYNDYRQLSGLPRYNSFEDFGSEVGEKLAKVYRSVDDVDLWVGGLLEEPIEDSLVGPVFRDMIAEQFLRTKRGDRYYFENDPSVNPGHFSPDQLFQLRKASISRIICDNNDHILISRLAPNAFRVPNVNGNDFVDCHSNSIPRVDLRYWNYA</sequence>
<dbReference type="CDD" id="cd09823">
    <property type="entry name" value="peroxinectin_like"/>
    <property type="match status" value="1"/>
</dbReference>
<dbReference type="GO" id="GO:0022412">
    <property type="term" value="P:cellular process involved in reproduction in multicellular organism"/>
    <property type="evidence" value="ECO:0007669"/>
    <property type="project" value="UniProtKB-ARBA"/>
</dbReference>
<dbReference type="EMBL" id="OU900095">
    <property type="protein sequence ID" value="CAG9859302.1"/>
    <property type="molecule type" value="Genomic_DNA"/>
</dbReference>
<evidence type="ECO:0000256" key="6">
    <source>
        <dbReference type="ARBA" id="ARBA00023002"/>
    </source>
</evidence>